<evidence type="ECO:0000313" key="1">
    <source>
        <dbReference type="EMBL" id="ANE80539.1"/>
    </source>
</evidence>
<dbReference type="OrthoDB" id="4632018at2"/>
<sequence length="73" mass="8000">MKSMLLEDLFAGSTRHGTVYVYNRGFGHSTATCSCGWAGQRRRLKAAAEQDAWSHCAQQGCAVSVPLVNPDLW</sequence>
<dbReference type="KEGG" id="madi:A7U43_15540"/>
<dbReference type="PROSITE" id="PS51257">
    <property type="entry name" value="PROKAR_LIPOPROTEIN"/>
    <property type="match status" value="1"/>
</dbReference>
<evidence type="ECO:0000313" key="2">
    <source>
        <dbReference type="Proteomes" id="UP000077143"/>
    </source>
</evidence>
<protein>
    <submittedName>
        <fullName evidence="1">Uncharacterized protein</fullName>
    </submittedName>
</protein>
<accession>A0A172UMN7</accession>
<reference evidence="1 2" key="1">
    <citation type="submission" date="2016-05" db="EMBL/GenBank/DDBJ databases">
        <title>Complete genome sequence of a phthalic acid esters degrading Mycobacterium sp. YC-RL4.</title>
        <authorList>
            <person name="Ren L."/>
            <person name="Fan S."/>
            <person name="Ruth N."/>
            <person name="Jia Y."/>
            <person name="Wang J."/>
            <person name="Qiao C."/>
        </authorList>
    </citation>
    <scope>NUCLEOTIDE SEQUENCE [LARGE SCALE GENOMIC DNA]</scope>
    <source>
        <strain evidence="1 2">YC-RL4</strain>
    </source>
</reference>
<dbReference type="AlphaFoldDB" id="A0A172UMN7"/>
<keyword evidence="2" id="KW-1185">Reference proteome</keyword>
<gene>
    <name evidence="1" type="ORF">A7U43_15540</name>
</gene>
<organism evidence="1 2">
    <name type="scientific">Mycobacterium adipatum</name>
    <dbReference type="NCBI Taxonomy" id="1682113"/>
    <lineage>
        <taxon>Bacteria</taxon>
        <taxon>Bacillati</taxon>
        <taxon>Actinomycetota</taxon>
        <taxon>Actinomycetes</taxon>
        <taxon>Mycobacteriales</taxon>
        <taxon>Mycobacteriaceae</taxon>
        <taxon>Mycobacterium</taxon>
    </lineage>
</organism>
<dbReference type="Proteomes" id="UP000077143">
    <property type="component" value="Chromosome"/>
</dbReference>
<dbReference type="EMBL" id="CP015596">
    <property type="protein sequence ID" value="ANE80539.1"/>
    <property type="molecule type" value="Genomic_DNA"/>
</dbReference>
<name>A0A172UMN7_9MYCO</name>
<dbReference type="RefSeq" id="WP_067996963.1">
    <property type="nucleotide sequence ID" value="NZ_CP015596.1"/>
</dbReference>
<proteinExistence type="predicted"/>